<dbReference type="EMBL" id="MU853358">
    <property type="protein sequence ID" value="KAK4109176.1"/>
    <property type="molecule type" value="Genomic_DNA"/>
</dbReference>
<dbReference type="Proteomes" id="UP001302812">
    <property type="component" value="Unassembled WGS sequence"/>
</dbReference>
<protein>
    <submittedName>
        <fullName evidence="1">Uncharacterized protein</fullName>
    </submittedName>
</protein>
<accession>A0AAN6QGG3</accession>
<comment type="caution">
    <text evidence="1">The sequence shown here is derived from an EMBL/GenBank/DDBJ whole genome shotgun (WGS) entry which is preliminary data.</text>
</comment>
<proteinExistence type="predicted"/>
<reference evidence="1" key="2">
    <citation type="submission" date="2023-05" db="EMBL/GenBank/DDBJ databases">
        <authorList>
            <consortium name="Lawrence Berkeley National Laboratory"/>
            <person name="Steindorff A."/>
            <person name="Hensen N."/>
            <person name="Bonometti L."/>
            <person name="Westerberg I."/>
            <person name="Brannstrom I.O."/>
            <person name="Guillou S."/>
            <person name="Cros-Aarteil S."/>
            <person name="Calhoun S."/>
            <person name="Haridas S."/>
            <person name="Kuo A."/>
            <person name="Mondo S."/>
            <person name="Pangilinan J."/>
            <person name="Riley R."/>
            <person name="Labutti K."/>
            <person name="Andreopoulos B."/>
            <person name="Lipzen A."/>
            <person name="Chen C."/>
            <person name="Yanf M."/>
            <person name="Daum C."/>
            <person name="Ng V."/>
            <person name="Clum A."/>
            <person name="Ohm R."/>
            <person name="Martin F."/>
            <person name="Silar P."/>
            <person name="Natvig D."/>
            <person name="Lalanne C."/>
            <person name="Gautier V."/>
            <person name="Ament-Velasquez S.L."/>
            <person name="Kruys A."/>
            <person name="Hutchinson M.I."/>
            <person name="Powell A.J."/>
            <person name="Barry K."/>
            <person name="Miller A.N."/>
            <person name="Grigoriev I.V."/>
            <person name="Debuchy R."/>
            <person name="Gladieux P."/>
            <person name="Thoren M.H."/>
            <person name="Johannesson H."/>
        </authorList>
    </citation>
    <scope>NUCLEOTIDE SEQUENCE</scope>
    <source>
        <strain evidence="1">CBS 508.74</strain>
    </source>
</reference>
<dbReference type="RefSeq" id="XP_064666746.1">
    <property type="nucleotide sequence ID" value="XM_064809379.1"/>
</dbReference>
<name>A0AAN6QGG3_9PEZI</name>
<evidence type="ECO:0000313" key="2">
    <source>
        <dbReference type="Proteomes" id="UP001302812"/>
    </source>
</evidence>
<gene>
    <name evidence="1" type="ORF">N656DRAFT_360649</name>
</gene>
<evidence type="ECO:0000313" key="1">
    <source>
        <dbReference type="EMBL" id="KAK4109176.1"/>
    </source>
</evidence>
<reference evidence="1" key="1">
    <citation type="journal article" date="2023" name="Mol. Phylogenet. Evol.">
        <title>Genome-scale phylogeny and comparative genomics of the fungal order Sordariales.</title>
        <authorList>
            <person name="Hensen N."/>
            <person name="Bonometti L."/>
            <person name="Westerberg I."/>
            <person name="Brannstrom I.O."/>
            <person name="Guillou S."/>
            <person name="Cros-Aarteil S."/>
            <person name="Calhoun S."/>
            <person name="Haridas S."/>
            <person name="Kuo A."/>
            <person name="Mondo S."/>
            <person name="Pangilinan J."/>
            <person name="Riley R."/>
            <person name="LaButti K."/>
            <person name="Andreopoulos B."/>
            <person name="Lipzen A."/>
            <person name="Chen C."/>
            <person name="Yan M."/>
            <person name="Daum C."/>
            <person name="Ng V."/>
            <person name="Clum A."/>
            <person name="Steindorff A."/>
            <person name="Ohm R.A."/>
            <person name="Martin F."/>
            <person name="Silar P."/>
            <person name="Natvig D.O."/>
            <person name="Lalanne C."/>
            <person name="Gautier V."/>
            <person name="Ament-Velasquez S.L."/>
            <person name="Kruys A."/>
            <person name="Hutchinson M.I."/>
            <person name="Powell A.J."/>
            <person name="Barry K."/>
            <person name="Miller A.N."/>
            <person name="Grigoriev I.V."/>
            <person name="Debuchy R."/>
            <person name="Gladieux P."/>
            <person name="Hiltunen Thoren M."/>
            <person name="Johannesson H."/>
        </authorList>
    </citation>
    <scope>NUCLEOTIDE SEQUENCE</scope>
    <source>
        <strain evidence="1">CBS 508.74</strain>
    </source>
</reference>
<keyword evidence="2" id="KW-1185">Reference proteome</keyword>
<sequence length="121" mass="14180">MRCCRVLQVSQWQLRKRQAQRRWVALPCLWLHVIHNVWWTCPAHFMLLGTWTKQRLVPYTVKHRTMESTNARCLDSRLGWILPIGDSVEGGVRKGTQCAARCRGDCNRVDTGRSKIRDYLS</sequence>
<dbReference type="GeneID" id="89933503"/>
<dbReference type="AlphaFoldDB" id="A0AAN6QGG3"/>
<organism evidence="1 2">
    <name type="scientific">Canariomyces notabilis</name>
    <dbReference type="NCBI Taxonomy" id="2074819"/>
    <lineage>
        <taxon>Eukaryota</taxon>
        <taxon>Fungi</taxon>
        <taxon>Dikarya</taxon>
        <taxon>Ascomycota</taxon>
        <taxon>Pezizomycotina</taxon>
        <taxon>Sordariomycetes</taxon>
        <taxon>Sordariomycetidae</taxon>
        <taxon>Sordariales</taxon>
        <taxon>Chaetomiaceae</taxon>
        <taxon>Canariomyces</taxon>
    </lineage>
</organism>